<evidence type="ECO:0000313" key="1">
    <source>
        <dbReference type="EMBL" id="XIA18193.1"/>
    </source>
</evidence>
<dbReference type="InterPro" id="IPR024651">
    <property type="entry name" value="FAD-SLDH_ssu"/>
</dbReference>
<protein>
    <submittedName>
        <fullName evidence="1">Sugar dehydrogenase complex small subunit</fullName>
    </submittedName>
</protein>
<organism evidence="1">
    <name type="scientific">Rhodanobacter sp. FW102-FHT14D07</name>
    <dbReference type="NCBI Taxonomy" id="3351462"/>
    <lineage>
        <taxon>Bacteria</taxon>
        <taxon>Pseudomonadati</taxon>
        <taxon>Pseudomonadota</taxon>
        <taxon>Gammaproteobacteria</taxon>
        <taxon>Lysobacterales</taxon>
        <taxon>Rhodanobacteraceae</taxon>
        <taxon>Rhodanobacter</taxon>
    </lineage>
</organism>
<sequence>MAQQAFGDGAVAPDDPADPSRRRLLVGLLTAYTATLIPWALAQEVPDDQQGAFVAVSAILVGRPSLDAAQATRIYAALVADDAHFPADVQALLALINQRHIDPLRLQGVLDSEHSSLAPLPRRIMSAWALGVVGSGDGARCIAYESALDAVIVADVLKPPTYAYGTYGSWTGKPV</sequence>
<dbReference type="EMBL" id="CP170721">
    <property type="protein sequence ID" value="XIA18193.1"/>
    <property type="molecule type" value="Genomic_DNA"/>
</dbReference>
<gene>
    <name evidence="1" type="ORF">ACFYG5_16765</name>
</gene>
<proteinExistence type="predicted"/>
<reference evidence="1" key="1">
    <citation type="submission" date="2024-10" db="EMBL/GenBank/DDBJ databases">
        <authorList>
            <person name="Lesea H.P."/>
            <person name="Kuehl J.V."/>
            <person name="Chandonia J.-M."/>
        </authorList>
    </citation>
    <scope>NUCLEOTIDE SEQUENCE</scope>
    <source>
        <strain evidence="1">FW102-FHT14D07</strain>
    </source>
</reference>
<dbReference type="Pfam" id="PF12318">
    <property type="entry name" value="FAD-SLDH"/>
    <property type="match status" value="1"/>
</dbReference>
<dbReference type="AlphaFoldDB" id="A0AB74UTW8"/>
<name>A0AB74UTW8_9GAMM</name>
<dbReference type="RefSeq" id="WP_395120694.1">
    <property type="nucleotide sequence ID" value="NZ_CP170721.1"/>
</dbReference>
<accession>A0AB74UTW8</accession>